<dbReference type="OrthoDB" id="159752at2"/>
<accession>A0A2T5IB96</accession>
<dbReference type="Pfam" id="PF02900">
    <property type="entry name" value="LigB"/>
    <property type="match status" value="1"/>
</dbReference>
<gene>
    <name evidence="2" type="ORF">C8U37_12416</name>
</gene>
<evidence type="ECO:0000313" key="2">
    <source>
        <dbReference type="EMBL" id="PTQ81102.1"/>
    </source>
</evidence>
<organism evidence="2 3">
    <name type="scientific">Trichococcus patagoniensis</name>
    <dbReference type="NCBI Taxonomy" id="382641"/>
    <lineage>
        <taxon>Bacteria</taxon>
        <taxon>Bacillati</taxon>
        <taxon>Bacillota</taxon>
        <taxon>Bacilli</taxon>
        <taxon>Lactobacillales</taxon>
        <taxon>Carnobacteriaceae</taxon>
        <taxon>Trichococcus</taxon>
    </lineage>
</organism>
<dbReference type="EMBL" id="QAOM01000024">
    <property type="protein sequence ID" value="PTQ81102.1"/>
    <property type="molecule type" value="Genomic_DNA"/>
</dbReference>
<proteinExistence type="predicted"/>
<dbReference type="SUPFAM" id="SSF53213">
    <property type="entry name" value="LigB-like"/>
    <property type="match status" value="1"/>
</dbReference>
<dbReference type="RefSeq" id="WP_108033650.1">
    <property type="nucleotide sequence ID" value="NZ_QAOM01000024.1"/>
</dbReference>
<evidence type="ECO:0000259" key="1">
    <source>
        <dbReference type="Pfam" id="PF02900"/>
    </source>
</evidence>
<evidence type="ECO:0000313" key="3">
    <source>
        <dbReference type="Proteomes" id="UP000244161"/>
    </source>
</evidence>
<protein>
    <submittedName>
        <fullName evidence="2">AmmeMemoRadiSam system protein B</fullName>
    </submittedName>
</protein>
<dbReference type="Gene3D" id="3.40.830.10">
    <property type="entry name" value="LigB-like"/>
    <property type="match status" value="2"/>
</dbReference>
<name>A0A2T5IB96_9LACT</name>
<dbReference type="CDD" id="cd07951">
    <property type="entry name" value="ED_3B_N_AMMECR1"/>
    <property type="match status" value="1"/>
</dbReference>
<sequence length="204" mass="22477">MLVFGVISPHPPLIIPEIGGKDIERVKRTVAALEMAAERLAAAKPARLLIISPHEGHGFEVPLHYLSKQLPADLETEMILVTESSYTHYYEWGKRYGEACDQSDQRTAIIASADLSHVLKPDGPYGYHSAGPLFDKLVIKAVKEKDVGQLLRLDPGFLERAAECGLRSILFLMGAFEGRDYESEVLSYEGPFGVGYLVATFSLS</sequence>
<feature type="domain" description="Extradiol ring-cleavage dioxygenase class III enzyme subunit B" evidence="1">
    <location>
        <begin position="57"/>
        <end position="198"/>
    </location>
</feature>
<comment type="caution">
    <text evidence="2">The sequence shown here is derived from an EMBL/GenBank/DDBJ whole genome shotgun (WGS) entry which is preliminary data.</text>
</comment>
<dbReference type="AlphaFoldDB" id="A0A2T5IB96"/>
<dbReference type="NCBIfam" id="TIGR04336">
    <property type="entry name" value="AmmeMemoSam_B"/>
    <property type="match status" value="1"/>
</dbReference>
<reference evidence="2 3" key="1">
    <citation type="submission" date="2018-04" db="EMBL/GenBank/DDBJ databases">
        <title>Genomic Encyclopedia of Archaeal and Bacterial Type Strains, Phase II (KMG-II): from individual species to whole genera.</title>
        <authorList>
            <person name="Goeker M."/>
        </authorList>
    </citation>
    <scope>NUCLEOTIDE SEQUENCE [LARGE SCALE GENOMIC DNA]</scope>
    <source>
        <strain evidence="2 3">DSM 18806</strain>
    </source>
</reference>
<dbReference type="GO" id="GO:0008198">
    <property type="term" value="F:ferrous iron binding"/>
    <property type="evidence" value="ECO:0007669"/>
    <property type="project" value="InterPro"/>
</dbReference>
<dbReference type="InterPro" id="IPR004183">
    <property type="entry name" value="Xdiol_dOase_suB"/>
</dbReference>
<dbReference type="GO" id="GO:0016702">
    <property type="term" value="F:oxidoreductase activity, acting on single donors with incorporation of molecular oxygen, incorporation of two atoms of oxygen"/>
    <property type="evidence" value="ECO:0007669"/>
    <property type="project" value="UniProtKB-ARBA"/>
</dbReference>
<dbReference type="Proteomes" id="UP000244161">
    <property type="component" value="Unassembled WGS sequence"/>
</dbReference>
<keyword evidence="3" id="KW-1185">Reference proteome</keyword>